<protein>
    <recommendedName>
        <fullName evidence="2">site-specific DNA-methyltransferase (adenine-specific)</fullName>
        <ecNumber evidence="2">2.1.1.72</ecNumber>
    </recommendedName>
</protein>
<dbReference type="InterPro" id="IPR029063">
    <property type="entry name" value="SAM-dependent_MTases_sf"/>
</dbReference>
<dbReference type="EMBL" id="JBIGHW010000009">
    <property type="protein sequence ID" value="MFG6442200.1"/>
    <property type="molecule type" value="Genomic_DNA"/>
</dbReference>
<evidence type="ECO:0000313" key="10">
    <source>
        <dbReference type="Proteomes" id="UP001606301"/>
    </source>
</evidence>
<evidence type="ECO:0000256" key="2">
    <source>
        <dbReference type="ARBA" id="ARBA00011900"/>
    </source>
</evidence>
<dbReference type="Pfam" id="PF07669">
    <property type="entry name" value="Eco57I"/>
    <property type="match status" value="1"/>
</dbReference>
<dbReference type="SUPFAM" id="SSF53335">
    <property type="entry name" value="S-adenosyl-L-methionine-dependent methyltransferases"/>
    <property type="match status" value="1"/>
</dbReference>
<feature type="domain" description="Type II methyltransferase M.TaqI-like" evidence="7">
    <location>
        <begin position="143"/>
        <end position="253"/>
    </location>
</feature>
<organism evidence="9 10">
    <name type="scientific">Pelomonas margarita</name>
    <dbReference type="NCBI Taxonomy" id="3299031"/>
    <lineage>
        <taxon>Bacteria</taxon>
        <taxon>Pseudomonadati</taxon>
        <taxon>Pseudomonadota</taxon>
        <taxon>Betaproteobacteria</taxon>
        <taxon>Burkholderiales</taxon>
        <taxon>Sphaerotilaceae</taxon>
        <taxon>Roseateles</taxon>
    </lineage>
</organism>
<gene>
    <name evidence="9" type="ORF">ACG0Z3_16070</name>
</gene>
<evidence type="ECO:0000256" key="6">
    <source>
        <dbReference type="ARBA" id="ARBA00047942"/>
    </source>
</evidence>
<evidence type="ECO:0000259" key="7">
    <source>
        <dbReference type="Pfam" id="PF07669"/>
    </source>
</evidence>
<evidence type="ECO:0000256" key="1">
    <source>
        <dbReference type="ARBA" id="ARBA00006594"/>
    </source>
</evidence>
<evidence type="ECO:0000256" key="4">
    <source>
        <dbReference type="ARBA" id="ARBA00022679"/>
    </source>
</evidence>
<dbReference type="EC" id="2.1.1.72" evidence="2"/>
<proteinExistence type="inferred from homology"/>
<evidence type="ECO:0000256" key="5">
    <source>
        <dbReference type="ARBA" id="ARBA00022691"/>
    </source>
</evidence>
<evidence type="ECO:0000259" key="8">
    <source>
        <dbReference type="Pfam" id="PF22837"/>
    </source>
</evidence>
<dbReference type="GO" id="GO:0032259">
    <property type="term" value="P:methylation"/>
    <property type="evidence" value="ECO:0007669"/>
    <property type="project" value="UniProtKB-KW"/>
</dbReference>
<dbReference type="Pfam" id="PF22837">
    <property type="entry name" value="M_Eco57I_C"/>
    <property type="match status" value="1"/>
</dbReference>
<dbReference type="InterPro" id="IPR002052">
    <property type="entry name" value="DNA_methylase_N6_adenine_CS"/>
</dbReference>
<dbReference type="GO" id="GO:0008168">
    <property type="term" value="F:methyltransferase activity"/>
    <property type="evidence" value="ECO:0007669"/>
    <property type="project" value="UniProtKB-KW"/>
</dbReference>
<comment type="catalytic activity">
    <reaction evidence="6">
        <text>a 2'-deoxyadenosine in DNA + S-adenosyl-L-methionine = an N(6)-methyl-2'-deoxyadenosine in DNA + S-adenosyl-L-homocysteine + H(+)</text>
        <dbReference type="Rhea" id="RHEA:15197"/>
        <dbReference type="Rhea" id="RHEA-COMP:12418"/>
        <dbReference type="Rhea" id="RHEA-COMP:12419"/>
        <dbReference type="ChEBI" id="CHEBI:15378"/>
        <dbReference type="ChEBI" id="CHEBI:57856"/>
        <dbReference type="ChEBI" id="CHEBI:59789"/>
        <dbReference type="ChEBI" id="CHEBI:90615"/>
        <dbReference type="ChEBI" id="CHEBI:90616"/>
        <dbReference type="EC" id="2.1.1.72"/>
    </reaction>
</comment>
<dbReference type="CDD" id="cd02440">
    <property type="entry name" value="AdoMet_MTases"/>
    <property type="match status" value="1"/>
</dbReference>
<feature type="domain" description="Type II methyltransferase M.Eco57I C-terminal" evidence="8">
    <location>
        <begin position="303"/>
        <end position="564"/>
    </location>
</feature>
<comment type="caution">
    <text evidence="9">The sequence shown here is derived from an EMBL/GenBank/DDBJ whole genome shotgun (WGS) entry which is preliminary data.</text>
</comment>
<dbReference type="PROSITE" id="PS00092">
    <property type="entry name" value="N6_MTASE"/>
    <property type="match status" value="1"/>
</dbReference>
<accession>A0ABW7FLH9</accession>
<dbReference type="Gene3D" id="3.40.50.150">
    <property type="entry name" value="Vaccinia Virus protein VP39"/>
    <property type="match status" value="1"/>
</dbReference>
<evidence type="ECO:0000256" key="3">
    <source>
        <dbReference type="ARBA" id="ARBA00022603"/>
    </source>
</evidence>
<dbReference type="InterPro" id="IPR054520">
    <property type="entry name" value="M_Eco57I_C"/>
</dbReference>
<name>A0ABW7FLH9_9BURK</name>
<dbReference type="PANTHER" id="PTHR33841">
    <property type="entry name" value="DNA METHYLTRANSFERASE YEEA-RELATED"/>
    <property type="match status" value="1"/>
</dbReference>
<keyword evidence="10" id="KW-1185">Reference proteome</keyword>
<dbReference type="Proteomes" id="UP001606301">
    <property type="component" value="Unassembled WGS sequence"/>
</dbReference>
<dbReference type="InterPro" id="IPR050953">
    <property type="entry name" value="N4_N6_ade-DNA_methylase"/>
</dbReference>
<keyword evidence="3 9" id="KW-0489">Methyltransferase</keyword>
<reference evidence="9 10" key="1">
    <citation type="submission" date="2024-08" db="EMBL/GenBank/DDBJ databases">
        <authorList>
            <person name="Lu H."/>
        </authorList>
    </citation>
    <scope>NUCLEOTIDE SEQUENCE [LARGE SCALE GENOMIC DNA]</scope>
    <source>
        <strain evidence="9 10">LKC17W</strain>
    </source>
</reference>
<dbReference type="PANTHER" id="PTHR33841:SF5">
    <property type="entry name" value="DNA METHYLASE (MODIFICATION METHYLASE) (METHYLTRANSFERASE)-RELATED"/>
    <property type="match status" value="1"/>
</dbReference>
<dbReference type="PRINTS" id="PR00507">
    <property type="entry name" value="N12N6MTFRASE"/>
</dbReference>
<dbReference type="RefSeq" id="WP_394399200.1">
    <property type="nucleotide sequence ID" value="NZ_JBIGHW010000009.1"/>
</dbReference>
<sequence length="597" mass="64411">MSQTLKILPRTELFGTLRPCAAINSRAANVAGLTSPASRMIFPVANSLIHPKDTPELRKERGAFFTPEAITGFVARWAIRSGDDRVLEPSAGDAAFLVAAVSQLAKLRGGKGDEPAVDGVEIHAHSARVARQRVRAAGGNARVRQSDFFDVAPDPGYDVVIGNPPYIRYQSFSGEARAKSRQAALRGGVALTGLASSWAAFTVHSALFLKRGGRLGLVLPAELLSVNYAAPVRQFLFDRFRKVELVLFAQRVFPEAEADVVLLLAEGYGEGPAGHATIRQARNAESLASLEAGQAWTPVDPAGKWTSSMVDQAALDALYSLTRAGHFAPLESWGDTTLGIVTGNNKYFAVSPGRAKELGLKAAELLPLSPPGSSHLRGLSLTAELLTKLGKDGQSTRLFYPREEPSKEAKAYIDDGHRTGVDLAYKCRVRKVWYRVPLVRPADLLLTCMNADTPRLVSNEADAYHLNSVHGVYLCEANRDIGRELLSLASLNSVTLMHAEMVGRAYGGGILKLEPKEADLWAVPSLSLVCARAPALRAVKNGVVSQLVKGELMGAVDLVDRALLVDGRVLSRKQAEQMRAARELLANRREMRSSSGQ</sequence>
<evidence type="ECO:0000313" key="9">
    <source>
        <dbReference type="EMBL" id="MFG6442200.1"/>
    </source>
</evidence>
<keyword evidence="5" id="KW-0949">S-adenosyl-L-methionine</keyword>
<comment type="similarity">
    <text evidence="1">Belongs to the N(4)/N(6)-methyltransferase family.</text>
</comment>
<keyword evidence="4" id="KW-0808">Transferase</keyword>
<dbReference type="InterPro" id="IPR011639">
    <property type="entry name" value="MethylTrfase_TaqI-like_dom"/>
</dbReference>